<evidence type="ECO:0000259" key="1">
    <source>
        <dbReference type="PROSITE" id="PS50076"/>
    </source>
</evidence>
<protein>
    <recommendedName>
        <fullName evidence="1">J domain-containing protein</fullName>
    </recommendedName>
</protein>
<dbReference type="InterPro" id="IPR001623">
    <property type="entry name" value="DnaJ_domain"/>
</dbReference>
<dbReference type="Proteomes" id="UP001144372">
    <property type="component" value="Unassembled WGS sequence"/>
</dbReference>
<dbReference type="Pfam" id="PF00226">
    <property type="entry name" value="DnaJ"/>
    <property type="match status" value="1"/>
</dbReference>
<dbReference type="SUPFAM" id="SSF46565">
    <property type="entry name" value="Chaperone J-domain"/>
    <property type="match status" value="1"/>
</dbReference>
<keyword evidence="3" id="KW-1185">Reference proteome</keyword>
<gene>
    <name evidence="2" type="ORF">DAMNIGENAA_26600</name>
</gene>
<feature type="domain" description="J" evidence="1">
    <location>
        <begin position="11"/>
        <end position="77"/>
    </location>
</feature>
<evidence type="ECO:0000313" key="2">
    <source>
        <dbReference type="EMBL" id="GLI35227.1"/>
    </source>
</evidence>
<proteinExistence type="predicted"/>
<dbReference type="Gene3D" id="1.10.287.110">
    <property type="entry name" value="DnaJ domain"/>
    <property type="match status" value="1"/>
</dbReference>
<sequence length="107" mass="12923">MKMNRYQEITAARKLLEIPETATMASIKSSYKRLLTKWHPDKCGEDREKCNEMTRKIVSAYQTILEYCRQYQYSFSEEAVKRHLSPEQWWLEHFGDDPLWGNDMKRK</sequence>
<accession>A0A9W6FUQ9</accession>
<name>A0A9W6FUQ9_9BACT</name>
<dbReference type="SMART" id="SM00271">
    <property type="entry name" value="DnaJ"/>
    <property type="match status" value="1"/>
</dbReference>
<dbReference type="PRINTS" id="PR00625">
    <property type="entry name" value="JDOMAIN"/>
</dbReference>
<dbReference type="EMBL" id="BSDR01000001">
    <property type="protein sequence ID" value="GLI35227.1"/>
    <property type="molecule type" value="Genomic_DNA"/>
</dbReference>
<reference evidence="2" key="1">
    <citation type="submission" date="2022-12" db="EMBL/GenBank/DDBJ databases">
        <title>Reference genome sequencing for broad-spectrum identification of bacterial and archaeal isolates by mass spectrometry.</title>
        <authorList>
            <person name="Sekiguchi Y."/>
            <person name="Tourlousse D.M."/>
        </authorList>
    </citation>
    <scope>NUCLEOTIDE SEQUENCE</scope>
    <source>
        <strain evidence="2">ASRB1</strain>
    </source>
</reference>
<dbReference type="AlphaFoldDB" id="A0A9W6FUQ9"/>
<organism evidence="2 3">
    <name type="scientific">Desulforhabdus amnigena</name>
    <dbReference type="NCBI Taxonomy" id="40218"/>
    <lineage>
        <taxon>Bacteria</taxon>
        <taxon>Pseudomonadati</taxon>
        <taxon>Thermodesulfobacteriota</taxon>
        <taxon>Syntrophobacteria</taxon>
        <taxon>Syntrophobacterales</taxon>
        <taxon>Syntrophobacteraceae</taxon>
        <taxon>Desulforhabdus</taxon>
    </lineage>
</organism>
<dbReference type="PROSITE" id="PS50076">
    <property type="entry name" value="DNAJ_2"/>
    <property type="match status" value="1"/>
</dbReference>
<dbReference type="InterPro" id="IPR036869">
    <property type="entry name" value="J_dom_sf"/>
</dbReference>
<dbReference type="PANTHER" id="PTHR24074">
    <property type="entry name" value="CO-CHAPERONE PROTEIN DJLA"/>
    <property type="match status" value="1"/>
</dbReference>
<comment type="caution">
    <text evidence="2">The sequence shown here is derived from an EMBL/GenBank/DDBJ whole genome shotgun (WGS) entry which is preliminary data.</text>
</comment>
<evidence type="ECO:0000313" key="3">
    <source>
        <dbReference type="Proteomes" id="UP001144372"/>
    </source>
</evidence>
<dbReference type="InterPro" id="IPR050817">
    <property type="entry name" value="DjlA_DnaK_co-chaperone"/>
</dbReference>
<dbReference type="CDD" id="cd06257">
    <property type="entry name" value="DnaJ"/>
    <property type="match status" value="1"/>
</dbReference>